<dbReference type="Proteomes" id="UP000789396">
    <property type="component" value="Unassembled WGS sequence"/>
</dbReference>
<feature type="compositionally biased region" description="Polar residues" evidence="2">
    <location>
        <begin position="19"/>
        <end position="72"/>
    </location>
</feature>
<protein>
    <submittedName>
        <fullName evidence="3">11607_t:CDS:1</fullName>
    </submittedName>
</protein>
<accession>A0A9N9KC23</accession>
<proteinExistence type="predicted"/>
<gene>
    <name evidence="3" type="ORF">RFULGI_LOCUS19669</name>
</gene>
<keyword evidence="4" id="KW-1185">Reference proteome</keyword>
<organism evidence="3 4">
    <name type="scientific">Racocetra fulgida</name>
    <dbReference type="NCBI Taxonomy" id="60492"/>
    <lineage>
        <taxon>Eukaryota</taxon>
        <taxon>Fungi</taxon>
        <taxon>Fungi incertae sedis</taxon>
        <taxon>Mucoromycota</taxon>
        <taxon>Glomeromycotina</taxon>
        <taxon>Glomeromycetes</taxon>
        <taxon>Diversisporales</taxon>
        <taxon>Gigasporaceae</taxon>
        <taxon>Racocetra</taxon>
    </lineage>
</organism>
<evidence type="ECO:0000256" key="1">
    <source>
        <dbReference type="SAM" id="Coils"/>
    </source>
</evidence>
<evidence type="ECO:0000313" key="3">
    <source>
        <dbReference type="EMBL" id="CAG8821301.1"/>
    </source>
</evidence>
<feature type="region of interest" description="Disordered" evidence="2">
    <location>
        <begin position="1"/>
        <end position="79"/>
    </location>
</feature>
<feature type="coiled-coil region" evidence="1">
    <location>
        <begin position="86"/>
        <end position="120"/>
    </location>
</feature>
<sequence length="135" mass="15285">KPNINTTPKSYKDALLGGKNSQSEEQNTNTLTSNSQQLSRPWNQQNLKSPHRQNTYNNTKPITSQASQQMTTNNNHNNNNEQAISLLQLRTDIDILSTQLNSLQSKFESIEHKLNQILSKLSPLTQDQNTIIITL</sequence>
<reference evidence="3" key="1">
    <citation type="submission" date="2021-06" db="EMBL/GenBank/DDBJ databases">
        <authorList>
            <person name="Kallberg Y."/>
            <person name="Tangrot J."/>
            <person name="Rosling A."/>
        </authorList>
    </citation>
    <scope>NUCLEOTIDE SEQUENCE</scope>
    <source>
        <strain evidence="3">IN212</strain>
    </source>
</reference>
<keyword evidence="1" id="KW-0175">Coiled coil</keyword>
<feature type="non-terminal residue" evidence="3">
    <location>
        <position position="1"/>
    </location>
</feature>
<name>A0A9N9KC23_9GLOM</name>
<evidence type="ECO:0000313" key="4">
    <source>
        <dbReference type="Proteomes" id="UP000789396"/>
    </source>
</evidence>
<comment type="caution">
    <text evidence="3">The sequence shown here is derived from an EMBL/GenBank/DDBJ whole genome shotgun (WGS) entry which is preliminary data.</text>
</comment>
<evidence type="ECO:0000256" key="2">
    <source>
        <dbReference type="SAM" id="MobiDB-lite"/>
    </source>
</evidence>
<dbReference type="AlphaFoldDB" id="A0A9N9KC23"/>
<dbReference type="EMBL" id="CAJVPZ010100352">
    <property type="protein sequence ID" value="CAG8821301.1"/>
    <property type="molecule type" value="Genomic_DNA"/>
</dbReference>
<feature type="non-terminal residue" evidence="3">
    <location>
        <position position="135"/>
    </location>
</feature>